<evidence type="ECO:0000313" key="2">
    <source>
        <dbReference type="Proteomes" id="UP000887458"/>
    </source>
</evidence>
<keyword evidence="2" id="KW-1185">Reference proteome</keyword>
<protein>
    <submittedName>
        <fullName evidence="1">Uncharacterized protein</fullName>
    </submittedName>
</protein>
<proteinExistence type="predicted"/>
<comment type="caution">
    <text evidence="1">The sequence shown here is derived from an EMBL/GenBank/DDBJ whole genome shotgun (WGS) entry which is preliminary data.</text>
</comment>
<reference evidence="1 2" key="2">
    <citation type="journal article" date="2022" name="Mol. Biol. Evol.">
        <title>Comparative Genomics Reveals Insights into the Divergent Evolution of Astigmatic Mites and Household Pest Adaptations.</title>
        <authorList>
            <person name="Xiong Q."/>
            <person name="Wan A.T."/>
            <person name="Liu X."/>
            <person name="Fung C.S."/>
            <person name="Xiao X."/>
            <person name="Malainual N."/>
            <person name="Hou J."/>
            <person name="Wang L."/>
            <person name="Wang M."/>
            <person name="Yang K.Y."/>
            <person name="Cui Y."/>
            <person name="Leung E.L."/>
            <person name="Nong W."/>
            <person name="Shin S.K."/>
            <person name="Au S.W."/>
            <person name="Jeong K.Y."/>
            <person name="Chew F.T."/>
            <person name="Hui J.H."/>
            <person name="Leung T.F."/>
            <person name="Tungtrongchitr A."/>
            <person name="Zhong N."/>
            <person name="Liu Z."/>
            <person name="Tsui S.K."/>
        </authorList>
    </citation>
    <scope>NUCLEOTIDE SEQUENCE [LARGE SCALE GENOMIC DNA]</scope>
    <source>
        <strain evidence="1">Derp</strain>
    </source>
</reference>
<organism evidence="1 2">
    <name type="scientific">Dermatophagoides pteronyssinus</name>
    <name type="common">European house dust mite</name>
    <dbReference type="NCBI Taxonomy" id="6956"/>
    <lineage>
        <taxon>Eukaryota</taxon>
        <taxon>Metazoa</taxon>
        <taxon>Ecdysozoa</taxon>
        <taxon>Arthropoda</taxon>
        <taxon>Chelicerata</taxon>
        <taxon>Arachnida</taxon>
        <taxon>Acari</taxon>
        <taxon>Acariformes</taxon>
        <taxon>Sarcoptiformes</taxon>
        <taxon>Astigmata</taxon>
        <taxon>Psoroptidia</taxon>
        <taxon>Analgoidea</taxon>
        <taxon>Pyroglyphidae</taxon>
        <taxon>Dermatophagoidinae</taxon>
        <taxon>Dermatophagoides</taxon>
    </lineage>
</organism>
<dbReference type="EMBL" id="NJHN03000037">
    <property type="protein sequence ID" value="KAH9421971.1"/>
    <property type="molecule type" value="Genomic_DNA"/>
</dbReference>
<accession>A0ABQ8JH81</accession>
<sequence>MTRFRTSTKDSPPFAMYSGVDKPASRAAAIKSFNGRPSISPNERSRNKGSYPYILKHQSTIEKLTDPNLMELSILMLKFEKLSRNSSLFINYAITMGKFQLSPKSVLLRDTERIIQIHERLTKKLAEKRRRQQEKKLKHLANVRSPTQNGNEINISTQIPMQCSSDKPVVDKS</sequence>
<name>A0ABQ8JH81_DERPT</name>
<dbReference type="Proteomes" id="UP000887458">
    <property type="component" value="Unassembled WGS sequence"/>
</dbReference>
<evidence type="ECO:0000313" key="1">
    <source>
        <dbReference type="EMBL" id="KAH9421971.1"/>
    </source>
</evidence>
<gene>
    <name evidence="1" type="ORF">DERP_002261</name>
</gene>
<reference evidence="1 2" key="1">
    <citation type="journal article" date="2018" name="J. Allergy Clin. Immunol.">
        <title>High-quality assembly of Dermatophagoides pteronyssinus genome and transcriptome reveals a wide range of novel allergens.</title>
        <authorList>
            <person name="Liu X.Y."/>
            <person name="Yang K.Y."/>
            <person name="Wang M.Q."/>
            <person name="Kwok J.S."/>
            <person name="Zeng X."/>
            <person name="Yang Z."/>
            <person name="Xiao X.J."/>
            <person name="Lau C.P."/>
            <person name="Li Y."/>
            <person name="Huang Z.M."/>
            <person name="Ba J.G."/>
            <person name="Yim A.K."/>
            <person name="Ouyang C.Y."/>
            <person name="Ngai S.M."/>
            <person name="Chan T.F."/>
            <person name="Leung E.L."/>
            <person name="Liu L."/>
            <person name="Liu Z.G."/>
            <person name="Tsui S.K."/>
        </authorList>
    </citation>
    <scope>NUCLEOTIDE SEQUENCE [LARGE SCALE GENOMIC DNA]</scope>
    <source>
        <strain evidence="1">Derp</strain>
    </source>
</reference>